<dbReference type="Proteomes" id="UP001234297">
    <property type="component" value="Chromosome 12"/>
</dbReference>
<evidence type="ECO:0000313" key="1">
    <source>
        <dbReference type="EMBL" id="KAJ8616825.1"/>
    </source>
</evidence>
<dbReference type="EMBL" id="CM056820">
    <property type="protein sequence ID" value="KAJ8616825.1"/>
    <property type="molecule type" value="Genomic_DNA"/>
</dbReference>
<evidence type="ECO:0000313" key="2">
    <source>
        <dbReference type="Proteomes" id="UP001234297"/>
    </source>
</evidence>
<accession>A0ACC2K6R7</accession>
<proteinExistence type="predicted"/>
<protein>
    <submittedName>
        <fullName evidence="1">Uncharacterized protein</fullName>
    </submittedName>
</protein>
<organism evidence="1 2">
    <name type="scientific">Persea americana</name>
    <name type="common">Avocado</name>
    <dbReference type="NCBI Taxonomy" id="3435"/>
    <lineage>
        <taxon>Eukaryota</taxon>
        <taxon>Viridiplantae</taxon>
        <taxon>Streptophyta</taxon>
        <taxon>Embryophyta</taxon>
        <taxon>Tracheophyta</taxon>
        <taxon>Spermatophyta</taxon>
        <taxon>Magnoliopsida</taxon>
        <taxon>Magnoliidae</taxon>
        <taxon>Laurales</taxon>
        <taxon>Lauraceae</taxon>
        <taxon>Persea</taxon>
    </lineage>
</organism>
<name>A0ACC2K6R7_PERAE</name>
<gene>
    <name evidence="1" type="ORF">MRB53_036197</name>
</gene>
<keyword evidence="2" id="KW-1185">Reference proteome</keyword>
<sequence length="949" mass="105027">MGKRKRTNGQDLKEDKADGGHSPTTIFVTNLPFSIATSELEGAFSEVGPVRRCFLVSKKGSNEHRGFGFVQFAATEDAERAIQLKNGASVAGRKIVVKLAMHRLPLELRRSKENHVPTDHHEAKDKTGSDKKTSQTPESGELKKAKKDVGLKSGVADKGTYSEKQRVARTVVFGSLLNADMAAEVFNRAREVDTVCSVTYPLPEEELKRHGLARDGCKMHAGTVLSTSVKSARACVAALHQQEIKGGHVWARQLGGEGSKPRKWRLIVRNLPFKVTVNEIRDMFKPAGFVWDVFIPQMSKEGLSKGFAFVSFTCKHDAENAIQKVNGQIVGKRPVAVDWAVPKKTYTTESNSLDAIKDVQLGEKKKEGDVTGDNLTNGVSYSGSDTESEDHETMVNEAIQEVELDEAEIARKVLSNLISSSSKGTPSLGDDSELVKGDEGIKLPNTAHSKLHDELGKSSAVTKPKISSKRVVTTDGSAEKENDLDKTIFISNLPFDVDNEEVKQRFSVFGEVQSFLPVLHQVTKRPKGTAFLKFATAAAVDAAVLAANTSQGSGILMKGRALNILKALDKKSVQTIELEKKRNEASDPRNLYLAKEGVILEGTPAAEGVSAYDMSKRQALERKKMAKLQFPNYHVSRTRLIMYNLPKSITEKELKKLCRDAVLSRACKQNPVIQQIKILKDSKKDKAAAKNHSRGVAFIEFSEHEHALVALRVLNNNPETFGPEHRPIVEFALDNVQTLRLRKNKLQSQLANSNRPDNPIIDEQENAASHKADDHPKRKDKKKLNKHKGSSTLPEAAEPSKWGKNGEVRDRQINAHTHSMARSAVKKRKATDAKQGETKSAAKVEPQQIRKQSDPVVQKGKGANKRISRSNKKLPSPSKKRKLQEGVALEHWKDAKRSKKKTAASSDREKEDKLDKLIAQYRSKFSQHSSNKTEAIKQGSKGLRRWFES</sequence>
<reference evidence="1 2" key="1">
    <citation type="journal article" date="2022" name="Hortic Res">
        <title>A haplotype resolved chromosomal level avocado genome allows analysis of novel avocado genes.</title>
        <authorList>
            <person name="Nath O."/>
            <person name="Fletcher S.J."/>
            <person name="Hayward A."/>
            <person name="Shaw L.M."/>
            <person name="Masouleh A.K."/>
            <person name="Furtado A."/>
            <person name="Henry R.J."/>
            <person name="Mitter N."/>
        </authorList>
    </citation>
    <scope>NUCLEOTIDE SEQUENCE [LARGE SCALE GENOMIC DNA]</scope>
    <source>
        <strain evidence="2">cv. Hass</strain>
    </source>
</reference>
<comment type="caution">
    <text evidence="1">The sequence shown here is derived from an EMBL/GenBank/DDBJ whole genome shotgun (WGS) entry which is preliminary data.</text>
</comment>